<dbReference type="SMART" id="SM00562">
    <property type="entry name" value="NDK"/>
    <property type="match status" value="1"/>
</dbReference>
<dbReference type="Gene3D" id="3.30.70.141">
    <property type="entry name" value="Nucleoside diphosphate kinase-like domain"/>
    <property type="match status" value="2"/>
</dbReference>
<evidence type="ECO:0000256" key="5">
    <source>
        <dbReference type="PROSITE-ProRule" id="PRU00706"/>
    </source>
</evidence>
<evidence type="ECO:0000256" key="4">
    <source>
        <dbReference type="ARBA" id="ARBA00023273"/>
    </source>
</evidence>
<dbReference type="InterPro" id="IPR037993">
    <property type="entry name" value="NDPk7B"/>
</dbReference>
<dbReference type="PROSITE" id="PS51336">
    <property type="entry name" value="DM10"/>
    <property type="match status" value="1"/>
</dbReference>
<dbReference type="GO" id="GO:0005879">
    <property type="term" value="C:axonemal microtubule"/>
    <property type="evidence" value="ECO:0007669"/>
    <property type="project" value="TreeGrafter"/>
</dbReference>
<dbReference type="PANTHER" id="PTHR43109:SF2">
    <property type="entry name" value="NUCLEOSIDE DIPHOSPHATE KINASE 7"/>
    <property type="match status" value="1"/>
</dbReference>
<reference evidence="7 8" key="1">
    <citation type="submission" date="2019-07" db="EMBL/GenBank/DDBJ databases">
        <authorList>
            <person name="Jastrzebski P J."/>
            <person name="Paukszto L."/>
            <person name="Jastrzebski P J."/>
        </authorList>
    </citation>
    <scope>NUCLEOTIDE SEQUENCE [LARGE SCALE GENOMIC DNA]</scope>
    <source>
        <strain evidence="7 8">WMS-il1</strain>
    </source>
</reference>
<dbReference type="InterPro" id="IPR036850">
    <property type="entry name" value="NDK-like_dom_sf"/>
</dbReference>
<dbReference type="EMBL" id="CABIJS010000666">
    <property type="protein sequence ID" value="VUZ54902.1"/>
    <property type="molecule type" value="Genomic_DNA"/>
</dbReference>
<gene>
    <name evidence="7" type="ORF">WMSIL1_LOCUS12933</name>
</gene>
<dbReference type="Pfam" id="PF00334">
    <property type="entry name" value="NDK"/>
    <property type="match status" value="1"/>
</dbReference>
<keyword evidence="3" id="KW-0206">Cytoskeleton</keyword>
<comment type="caution">
    <text evidence="5">Lacks conserved residue(s) required for the propagation of feature annotation.</text>
</comment>
<feature type="domain" description="DM10" evidence="6">
    <location>
        <begin position="3"/>
        <end position="91"/>
    </location>
</feature>
<accession>A0A564Z649</accession>
<dbReference type="PROSITE" id="PS51374">
    <property type="entry name" value="NDPK_LIKE"/>
    <property type="match status" value="2"/>
</dbReference>
<comment type="subcellular location">
    <subcellularLocation>
        <location evidence="1">Cytoplasm</location>
        <location evidence="1">Cytoskeleton</location>
        <location evidence="1">Cilium axoneme</location>
    </subcellularLocation>
</comment>
<keyword evidence="2" id="KW-0963">Cytoplasm</keyword>
<comment type="similarity">
    <text evidence="5">Belongs to the NDK family.</text>
</comment>
<evidence type="ECO:0000313" key="8">
    <source>
        <dbReference type="Proteomes" id="UP000321570"/>
    </source>
</evidence>
<dbReference type="Proteomes" id="UP000321570">
    <property type="component" value="Unassembled WGS sequence"/>
</dbReference>
<dbReference type="AlphaFoldDB" id="A0A564Z649"/>
<organism evidence="7 8">
    <name type="scientific">Hymenolepis diminuta</name>
    <name type="common">Rat tapeworm</name>
    <dbReference type="NCBI Taxonomy" id="6216"/>
    <lineage>
        <taxon>Eukaryota</taxon>
        <taxon>Metazoa</taxon>
        <taxon>Spiralia</taxon>
        <taxon>Lophotrochozoa</taxon>
        <taxon>Platyhelminthes</taxon>
        <taxon>Cestoda</taxon>
        <taxon>Eucestoda</taxon>
        <taxon>Cyclophyllidea</taxon>
        <taxon>Hymenolepididae</taxon>
        <taxon>Hymenolepis</taxon>
    </lineage>
</organism>
<protein>
    <recommendedName>
        <fullName evidence="6">DM10 domain-containing protein</fullName>
    </recommendedName>
</protein>
<keyword evidence="4" id="KW-0966">Cell projection</keyword>
<dbReference type="SMART" id="SM00676">
    <property type="entry name" value="DM10"/>
    <property type="match status" value="1"/>
</dbReference>
<dbReference type="CDD" id="cd04412">
    <property type="entry name" value="NDPk7B"/>
    <property type="match status" value="1"/>
</dbReference>
<dbReference type="PANTHER" id="PTHR43109">
    <property type="entry name" value="NUCLEOSIDE DIPHOSPHATE KINASE 7"/>
    <property type="match status" value="1"/>
</dbReference>
<evidence type="ECO:0000259" key="6">
    <source>
        <dbReference type="PROSITE" id="PS51336"/>
    </source>
</evidence>
<dbReference type="InterPro" id="IPR034907">
    <property type="entry name" value="NDK-like_dom"/>
</dbReference>
<dbReference type="InterPro" id="IPR006602">
    <property type="entry name" value="DM10_dom"/>
</dbReference>
<evidence type="ECO:0000256" key="1">
    <source>
        <dbReference type="ARBA" id="ARBA00004430"/>
    </source>
</evidence>
<name>A0A564Z649_HYMDI</name>
<evidence type="ECO:0000313" key="7">
    <source>
        <dbReference type="EMBL" id="VUZ54902.1"/>
    </source>
</evidence>
<evidence type="ECO:0000256" key="2">
    <source>
        <dbReference type="ARBA" id="ARBA00022490"/>
    </source>
</evidence>
<proteinExistence type="inferred from homology"/>
<feature type="non-terminal residue" evidence="7">
    <location>
        <position position="374"/>
    </location>
</feature>
<dbReference type="SUPFAM" id="SSF54919">
    <property type="entry name" value="Nucleoside diphosphate kinase, NDK"/>
    <property type="match status" value="2"/>
</dbReference>
<keyword evidence="8" id="KW-1185">Reference proteome</keyword>
<sequence>MCEAIVYSFIVEWIKNESGAVERFRLNFFTDDNSVDMRYPRDNKLFLRRIVQPDIKLSDFYIGNTINVLSRRLYIVGFANDRTERELAGNSEKCICIITPSGTSNAGKYISNFERSDFKIIKLKMLYMNSMDVRKYFNEFIDCVDIVKLANSLPEGGFLALELMRRDAHSVLKNMLYGSNIDKINIFANSDVFMPTQDPKSSENFSKIIFSIQANTLNKKYLDVKDSTCAVIKPHAVHNGLIGEIWENIQSGGFQIIAVRNVNLSKADASEFLEVYKGVLNEYPKLIYEFTNGTCVALIITRCDACHAPEDPESVQQRFREFVGPMDPEIARCLKPNSIRAKYGVNLVENAIHCTDLPDDVQLEIDFLFRILSG</sequence>
<evidence type="ECO:0000256" key="3">
    <source>
        <dbReference type="ARBA" id="ARBA00023212"/>
    </source>
</evidence>